<dbReference type="PROSITE" id="PS51282">
    <property type="entry name" value="DWNN"/>
    <property type="match status" value="1"/>
</dbReference>
<feature type="compositionally biased region" description="Basic and acidic residues" evidence="7">
    <location>
        <begin position="594"/>
        <end position="625"/>
    </location>
</feature>
<dbReference type="InterPro" id="IPR013083">
    <property type="entry name" value="Znf_RING/FYVE/PHD"/>
</dbReference>
<dbReference type="Gene3D" id="3.30.40.10">
    <property type="entry name" value="Zinc/RING finger domain, C3HC4 (zinc finger)"/>
    <property type="match status" value="1"/>
</dbReference>
<keyword evidence="5" id="KW-0539">Nucleus</keyword>
<feature type="compositionally biased region" description="Low complexity" evidence="7">
    <location>
        <begin position="905"/>
        <end position="950"/>
    </location>
</feature>
<evidence type="ECO:0000313" key="12">
    <source>
        <dbReference type="Proteomes" id="UP000246464"/>
    </source>
</evidence>
<feature type="compositionally biased region" description="Pro residues" evidence="7">
    <location>
        <begin position="469"/>
        <end position="478"/>
    </location>
</feature>
<dbReference type="GO" id="GO:0016567">
    <property type="term" value="P:protein ubiquitination"/>
    <property type="evidence" value="ECO:0007669"/>
    <property type="project" value="InterPro"/>
</dbReference>
<dbReference type="EMBL" id="CP026250">
    <property type="protein sequence ID" value="AWP05383.1"/>
    <property type="molecule type" value="Genomic_DNA"/>
</dbReference>
<feature type="compositionally biased region" description="Pro residues" evidence="7">
    <location>
        <begin position="516"/>
        <end position="539"/>
    </location>
</feature>
<evidence type="ECO:0000256" key="6">
    <source>
        <dbReference type="PROSITE-ProRule" id="PRU00047"/>
    </source>
</evidence>
<dbReference type="Pfam" id="PF04564">
    <property type="entry name" value="U-box"/>
    <property type="match status" value="1"/>
</dbReference>
<evidence type="ECO:0000256" key="5">
    <source>
        <dbReference type="ARBA" id="ARBA00023242"/>
    </source>
</evidence>
<feature type="compositionally biased region" description="Basic and acidic residues" evidence="7">
    <location>
        <begin position="817"/>
        <end position="833"/>
    </location>
</feature>
<accession>A0A2U9BN47</accession>
<sequence length="1512" mass="165958">MSCVHYKFSSKLDYNTVTFDGLHITLNELKRQIMGRERLKATDCDLQITNAQTREEYTDDEAHIPKHSSVIVRRTPLGGVKPAGRTFIVDRSDTAVVGSSRPTDSSPSMSLAQLAKTANLVDANASEEDKIKAMMSQSNHEYDPIHYSKKAVGPPPAHYTCYRCGKAGHYIRQCPMLMVQDKSVEQPKPVRISKGIPQSFMVKAEPGTKGAMLTSTGEYAIPAIDAEAYAQGKKERPPFVPHDQSSSEDDTDPIPDELLCPVCNDLMTDAVVIPCCGNSYCDDCIRTALLDSEEHICFTCKQSDVSPDNLIANKFLRQAVNNFKNETGYTKHARKAVQHAALPPPRPQLARPLHSRQQDPLLANVTHPPPTSVPTAAPPAPIQPPAPTPTPPAAAASSPPTPPQAAAVEDREASPAPAPLADHHSPMHSTSQGEPPPPGETDPEPTVKPVSEAPSERRSGGYHLTVIGHPPPPRPPHPSGHQLRPQHSHRGGGRHWERSFRGRGDHPPAHLHSAPLPAPIPPVFPSPSLYPPPPQPYPPLYTSGPGLIPPPPLGYQPQPLYGHGPPGLNPPWVAPGTQPPLAHLAPSLSQPPLSKEDFYRQRLRQDGPTSKLDEFTKDFHKELMKYRNPPKRRRPSYSRSRSYSRSPFSRSPYSRSRSRSRTRSRSYSYSPSRSRSRSRSHGRSYPRSPYSRRNGRSYGRSRTRSRSRSRSYGYRRSGSPRSPPAFRPGGWEGPEGAGPFRSRSRSPGAFRNRSPGGRKPPPRELPPYELKGLSPGGHERWERERYRLWEKEYTDWYNKYYKDYDNQHPSLHHRGRGSRDRERDRMSPLHRDYSPQGRGRRGREERGAPSHHPPSSSSSGNKSSSKVLKTKKLKKKKNGDEPEPSHQSDRGDATPVRDEPMDEIPSLTKTPPTSSKPPSVAGAAKSPASKSAAAPTKPPTKATSKTTSQSDKTKKDKGQKVKAKVRTEAVKPKSEKVKKKTEGVVVKKRDSSSSSSSAAKSLKPVKAKPEDAVNSTTPKKEKSKSSAVRPPLLKTPPLSSQSLPLPHPSLHDSHRLSHDMRGRRDLPLSGGPFHMAHQHQHQLPLLHRPLSPVDSRRRMGEEGRSLLGPPPGKLRRIDGLGSHQPPLHRLPLSSDRPGLLPIPGSREMGRGDADRGTIRPLMDLPMPLAQRRIKLNRDLGRRGSTETAVLDRAPMGPEKTASTSDRSAASNISDGDRSSCTTESAGRKERSASAERRAAFRERPGSAGERPQASDREQDRPSGLDRERDRASGSDRDRGLGSDRERDRASGSSSQKVAVTERDADGERSVRTERKSSIGGGGGGRSVCLDKVTIGEKSAVTRTPTDHQEKPSVSSKERGEGSERAAKSDRSVSKDRTERSATERSATERSVPSEEKPAAAAKEAVKDGECSVVKSKPKISRKVLASHSSTSSTRSSEPKRSSEKDQKSVPSKPAELPPSSPVISRGRSPSVSPVASLVREEPLIQPPPRSKWEREDDEEGQENGDPRKRGAD</sequence>
<dbReference type="SUPFAM" id="SSF57850">
    <property type="entry name" value="RING/U-box"/>
    <property type="match status" value="1"/>
</dbReference>
<dbReference type="InterPro" id="IPR001878">
    <property type="entry name" value="Znf_CCHC"/>
</dbReference>
<feature type="compositionally biased region" description="Basic residues" evidence="7">
    <location>
        <begin position="484"/>
        <end position="493"/>
    </location>
</feature>
<feature type="compositionally biased region" description="Basic residues" evidence="7">
    <location>
        <begin position="674"/>
        <end position="684"/>
    </location>
</feature>
<dbReference type="GO" id="GO:0006397">
    <property type="term" value="P:mRNA processing"/>
    <property type="evidence" value="ECO:0007669"/>
    <property type="project" value="InterPro"/>
</dbReference>
<feature type="compositionally biased region" description="Low complexity" evidence="7">
    <location>
        <begin position="637"/>
        <end position="655"/>
    </location>
</feature>
<dbReference type="GO" id="GO:0061630">
    <property type="term" value="F:ubiquitin protein ligase activity"/>
    <property type="evidence" value="ECO:0007669"/>
    <property type="project" value="InterPro"/>
</dbReference>
<dbReference type="FunFam" id="3.30.40.10:FF:000139">
    <property type="entry name" value="E3 ubiquitin-protein ligase RBBP6 isoform X1"/>
    <property type="match status" value="1"/>
</dbReference>
<feature type="compositionally biased region" description="Basic and acidic residues" evidence="7">
    <location>
        <begin position="1299"/>
        <end position="1316"/>
    </location>
</feature>
<feature type="compositionally biased region" description="Low complexity" evidence="7">
    <location>
        <begin position="1426"/>
        <end position="1435"/>
    </location>
</feature>
<dbReference type="GO" id="GO:0005634">
    <property type="term" value="C:nucleus"/>
    <property type="evidence" value="ECO:0007669"/>
    <property type="project" value="UniProtKB-SubCell"/>
</dbReference>
<dbReference type="SMART" id="SM01180">
    <property type="entry name" value="DWNN"/>
    <property type="match status" value="1"/>
</dbReference>
<evidence type="ECO:0000256" key="7">
    <source>
        <dbReference type="SAM" id="MobiDB-lite"/>
    </source>
</evidence>
<feature type="compositionally biased region" description="Low complexity" evidence="7">
    <location>
        <begin position="1030"/>
        <end position="1044"/>
    </location>
</feature>
<evidence type="ECO:0000256" key="3">
    <source>
        <dbReference type="ARBA" id="ARBA00022771"/>
    </source>
</evidence>
<feature type="compositionally biased region" description="Basic and acidic residues" evidence="7">
    <location>
        <begin position="494"/>
        <end position="508"/>
    </location>
</feature>
<dbReference type="InterPro" id="IPR033489">
    <property type="entry name" value="RBBP6"/>
</dbReference>
<dbReference type="PROSITE" id="PS50158">
    <property type="entry name" value="ZF_CCHC"/>
    <property type="match status" value="1"/>
</dbReference>
<feature type="compositionally biased region" description="Basic and acidic residues" evidence="7">
    <location>
        <begin position="1252"/>
        <end position="1289"/>
    </location>
</feature>
<name>A0A2U9BN47_SCOMX</name>
<feature type="domain" description="DWNN" evidence="10">
    <location>
        <begin position="4"/>
        <end position="76"/>
    </location>
</feature>
<dbReference type="InterPro" id="IPR003613">
    <property type="entry name" value="Ubox_domain"/>
</dbReference>
<evidence type="ECO:0000256" key="1">
    <source>
        <dbReference type="ARBA" id="ARBA00004123"/>
    </source>
</evidence>
<dbReference type="Proteomes" id="UP000246464">
    <property type="component" value="Chromosome 8"/>
</dbReference>
<feature type="region of interest" description="Disordered" evidence="7">
    <location>
        <begin position="1118"/>
        <end position="1512"/>
    </location>
</feature>
<feature type="compositionally biased region" description="Low complexity" evidence="7">
    <location>
        <begin position="992"/>
        <end position="1004"/>
    </location>
</feature>
<dbReference type="GO" id="GO:0006511">
    <property type="term" value="P:ubiquitin-dependent protein catabolic process"/>
    <property type="evidence" value="ECO:0007669"/>
    <property type="project" value="TreeGrafter"/>
</dbReference>
<dbReference type="FunFam" id="3.10.20.90:FF:000070">
    <property type="entry name" value="E3 ubiquitin-protein ligase RBBP6 isoform X2"/>
    <property type="match status" value="1"/>
</dbReference>
<feature type="compositionally biased region" description="Basic and acidic residues" evidence="7">
    <location>
        <begin position="1049"/>
        <end position="1065"/>
    </location>
</feature>
<feature type="compositionally biased region" description="Basic and acidic residues" evidence="7">
    <location>
        <begin position="1436"/>
        <end position="1447"/>
    </location>
</feature>
<dbReference type="PROSITE" id="PS50089">
    <property type="entry name" value="ZF_RING_2"/>
    <property type="match status" value="1"/>
</dbReference>
<dbReference type="SUPFAM" id="SSF57756">
    <property type="entry name" value="Retrovirus zinc finger-like domains"/>
    <property type="match status" value="1"/>
</dbReference>
<dbReference type="PANTHER" id="PTHR15439:SF0">
    <property type="entry name" value="CELL DIVISION CYCLE AND APOPTOSIS REGULATOR PROTEIN 1-RELATED"/>
    <property type="match status" value="1"/>
</dbReference>
<evidence type="ECO:0000256" key="2">
    <source>
        <dbReference type="ARBA" id="ARBA00022723"/>
    </source>
</evidence>
<gene>
    <name evidence="11" type="ORF">SMAX5B_011600</name>
</gene>
<evidence type="ECO:0000259" key="8">
    <source>
        <dbReference type="PROSITE" id="PS50089"/>
    </source>
</evidence>
<dbReference type="Pfam" id="PF08783">
    <property type="entry name" value="DWNN"/>
    <property type="match status" value="1"/>
</dbReference>
<dbReference type="Pfam" id="PF00098">
    <property type="entry name" value="zf-CCHC"/>
    <property type="match status" value="1"/>
</dbReference>
<reference evidence="11 12" key="1">
    <citation type="submission" date="2017-12" db="EMBL/GenBank/DDBJ databases">
        <title>Integrating genomic resources of turbot (Scophthalmus maximus) in depth evaluation of genetic and physical mapping variation across individuals.</title>
        <authorList>
            <person name="Martinez P."/>
        </authorList>
    </citation>
    <scope>NUCLEOTIDE SEQUENCE [LARGE SCALE GENOMIC DNA]</scope>
</reference>
<feature type="compositionally biased region" description="Basic and acidic residues" evidence="7">
    <location>
        <begin position="951"/>
        <end position="991"/>
    </location>
</feature>
<keyword evidence="12" id="KW-1185">Reference proteome</keyword>
<keyword evidence="2" id="KW-0479">Metal-binding</keyword>
<dbReference type="InterPro" id="IPR014891">
    <property type="entry name" value="DWNN_domain"/>
</dbReference>
<feature type="domain" description="CCHC-type" evidence="9">
    <location>
        <begin position="161"/>
        <end position="175"/>
    </location>
</feature>
<feature type="compositionally biased region" description="Pro residues" evidence="7">
    <location>
        <begin position="367"/>
        <end position="392"/>
    </location>
</feature>
<feature type="domain" description="RING-type" evidence="8">
    <location>
        <begin position="260"/>
        <end position="301"/>
    </location>
</feature>
<dbReference type="CDD" id="cd16620">
    <property type="entry name" value="vRING-HC-C4C4_RBBP6"/>
    <property type="match status" value="1"/>
</dbReference>
<feature type="compositionally biased region" description="Low complexity" evidence="7">
    <location>
        <begin position="853"/>
        <end position="867"/>
    </location>
</feature>
<evidence type="ECO:0000313" key="11">
    <source>
        <dbReference type="EMBL" id="AWP05383.1"/>
    </source>
</evidence>
<feature type="compositionally biased region" description="Polar residues" evidence="7">
    <location>
        <begin position="1200"/>
        <end position="1222"/>
    </location>
</feature>
<feature type="region of interest" description="Disordered" evidence="7">
    <location>
        <begin position="232"/>
        <end position="253"/>
    </location>
</feature>
<dbReference type="SMART" id="SM00343">
    <property type="entry name" value="ZnF_C2HC"/>
    <property type="match status" value="1"/>
</dbReference>
<proteinExistence type="predicted"/>
<dbReference type="InterPro" id="IPR001841">
    <property type="entry name" value="Znf_RING"/>
</dbReference>
<feature type="compositionally biased region" description="Low complexity" evidence="7">
    <location>
        <begin position="710"/>
        <end position="720"/>
    </location>
</feature>
<dbReference type="PANTHER" id="PTHR15439">
    <property type="entry name" value="RETINOBLASTOMA-BINDING PROTEIN 6"/>
    <property type="match status" value="1"/>
</dbReference>
<organism evidence="11 12">
    <name type="scientific">Scophthalmus maximus</name>
    <name type="common">Turbot</name>
    <name type="synonym">Psetta maxima</name>
    <dbReference type="NCBI Taxonomy" id="52904"/>
    <lineage>
        <taxon>Eukaryota</taxon>
        <taxon>Metazoa</taxon>
        <taxon>Chordata</taxon>
        <taxon>Craniata</taxon>
        <taxon>Vertebrata</taxon>
        <taxon>Euteleostomi</taxon>
        <taxon>Actinopterygii</taxon>
        <taxon>Neopterygii</taxon>
        <taxon>Teleostei</taxon>
        <taxon>Neoteleostei</taxon>
        <taxon>Acanthomorphata</taxon>
        <taxon>Carangaria</taxon>
        <taxon>Pleuronectiformes</taxon>
        <taxon>Pleuronectoidei</taxon>
        <taxon>Scophthalmidae</taxon>
        <taxon>Scophthalmus</taxon>
    </lineage>
</organism>
<evidence type="ECO:0000259" key="10">
    <source>
        <dbReference type="PROSITE" id="PS51282"/>
    </source>
</evidence>
<protein>
    <submittedName>
        <fullName evidence="11">Putative E3 ubiquitin-protein ligase RBBP6-like isoform 3</fullName>
    </submittedName>
</protein>
<dbReference type="PRINTS" id="PR01217">
    <property type="entry name" value="PRICHEXTENSN"/>
</dbReference>
<keyword evidence="4" id="KW-0862">Zinc</keyword>
<dbReference type="STRING" id="52904.ENSSMAP00000004113"/>
<feature type="compositionally biased region" description="Basic and acidic residues" evidence="7">
    <location>
        <begin position="1147"/>
        <end position="1157"/>
    </location>
</feature>
<feature type="compositionally biased region" description="Basic and acidic residues" evidence="7">
    <location>
        <begin position="878"/>
        <end position="899"/>
    </location>
</feature>
<feature type="region of interest" description="Disordered" evidence="7">
    <location>
        <begin position="802"/>
        <end position="1065"/>
    </location>
</feature>
<feature type="compositionally biased region" description="Basic residues" evidence="7">
    <location>
        <begin position="693"/>
        <end position="709"/>
    </location>
</feature>
<dbReference type="GO" id="GO:0003676">
    <property type="term" value="F:nucleic acid binding"/>
    <property type="evidence" value="ECO:0007669"/>
    <property type="project" value="InterPro"/>
</dbReference>
<evidence type="ECO:0000259" key="9">
    <source>
        <dbReference type="PROSITE" id="PS50158"/>
    </source>
</evidence>
<dbReference type="InterPro" id="IPR036875">
    <property type="entry name" value="Znf_CCHC_sf"/>
</dbReference>
<feature type="region of interest" description="Disordered" evidence="7">
    <location>
        <begin position="330"/>
        <end position="781"/>
    </location>
</feature>
<feature type="compositionally biased region" description="Basic residues" evidence="7">
    <location>
        <begin position="868"/>
        <end position="877"/>
    </location>
</feature>
<feature type="compositionally biased region" description="Basic and acidic residues" evidence="7">
    <location>
        <begin position="1344"/>
        <end position="1409"/>
    </location>
</feature>
<dbReference type="GO" id="GO:0008270">
    <property type="term" value="F:zinc ion binding"/>
    <property type="evidence" value="ECO:0007669"/>
    <property type="project" value="UniProtKB-KW"/>
</dbReference>
<comment type="subcellular location">
    <subcellularLocation>
        <location evidence="1">Nucleus</location>
    </subcellularLocation>
</comment>
<dbReference type="Gene3D" id="3.10.20.90">
    <property type="entry name" value="Phosphatidylinositol 3-kinase Catalytic Subunit, Chain A, domain 1"/>
    <property type="match status" value="1"/>
</dbReference>
<evidence type="ECO:0000256" key="4">
    <source>
        <dbReference type="ARBA" id="ARBA00022833"/>
    </source>
</evidence>
<keyword evidence="3 6" id="KW-0863">Zinc-finger</keyword>
<feature type="compositionally biased region" description="Basic and acidic residues" evidence="7">
    <location>
        <begin position="1175"/>
        <end position="1184"/>
    </location>
</feature>
<dbReference type="Gene3D" id="4.10.60.10">
    <property type="entry name" value="Zinc finger, CCHC-type"/>
    <property type="match status" value="1"/>
</dbReference>
<feature type="compositionally biased region" description="Basic and acidic residues" evidence="7">
    <location>
        <begin position="1225"/>
        <end position="1244"/>
    </location>
</feature>